<protein>
    <recommendedName>
        <fullName evidence="3">DUF11 domain-containing protein</fullName>
    </recommendedName>
</protein>
<accession>A0ABY5NKM4</accession>
<sequence length="184" mass="19563">MKAEQAMVTDLGLDGALPTSNKASTEVGIFLNDYAASKLEYFMKTKVAITCDAPARTVTTSVTITNDVPMDGMTNYQLGIRNVGYGIPRQSFILDVMYFAPPGSKITGVTPDADDPAATRTGVERDRNVQSTRYFVASGETKTISYTSTLPAGILGPLSVRYSPTVTDTPVSISNSCAPLFAGN</sequence>
<dbReference type="EMBL" id="CP091139">
    <property type="protein sequence ID" value="UUT35715.1"/>
    <property type="molecule type" value="Genomic_DNA"/>
</dbReference>
<keyword evidence="2" id="KW-1185">Reference proteome</keyword>
<dbReference type="RefSeq" id="WP_259612334.1">
    <property type="nucleotide sequence ID" value="NZ_CP091139.2"/>
</dbReference>
<gene>
    <name evidence="1" type="ORF">L2X98_21055</name>
</gene>
<reference evidence="1" key="1">
    <citation type="submission" date="2022-01" db="EMBL/GenBank/DDBJ databases">
        <title>Microbacterium eymi and Microbacterium rhizovicinus sp. nov., isolated from the rhizospheric soil of Elymus tsukushiensis, a plant native to the Dokdo Islands, Republic of Korea.</title>
        <authorList>
            <person name="Hwang Y.J."/>
        </authorList>
    </citation>
    <scope>NUCLEOTIDE SEQUENCE</scope>
    <source>
        <strain evidence="1">KUDC0405</strain>
    </source>
</reference>
<dbReference type="Proteomes" id="UP001054811">
    <property type="component" value="Chromosome"/>
</dbReference>
<evidence type="ECO:0000313" key="2">
    <source>
        <dbReference type="Proteomes" id="UP001054811"/>
    </source>
</evidence>
<evidence type="ECO:0000313" key="1">
    <source>
        <dbReference type="EMBL" id="UUT35715.1"/>
    </source>
</evidence>
<proteinExistence type="predicted"/>
<name>A0ABY5NKM4_9MICO</name>
<evidence type="ECO:0008006" key="3">
    <source>
        <dbReference type="Google" id="ProtNLM"/>
    </source>
</evidence>
<organism evidence="1 2">
    <name type="scientific">Microbacterium elymi</name>
    <dbReference type="NCBI Taxonomy" id="2909587"/>
    <lineage>
        <taxon>Bacteria</taxon>
        <taxon>Bacillati</taxon>
        <taxon>Actinomycetota</taxon>
        <taxon>Actinomycetes</taxon>
        <taxon>Micrococcales</taxon>
        <taxon>Microbacteriaceae</taxon>
        <taxon>Microbacterium</taxon>
    </lineage>
</organism>